<dbReference type="AlphaFoldDB" id="A0A0X3PYA6"/>
<sequence>MHSEEACINRHIELDAAYKFSRINSNAQSHLRGDEKTHLACIGADAVQLWNLLVDTVNGLIIFVHSPKSDDELGGDSLKNLRINIFIFPKIFVSSQLNILDCPYVSESIFAEPANTIK</sequence>
<dbReference type="EMBL" id="GEEE01006626">
    <property type="protein sequence ID" value="JAP56599.1"/>
    <property type="molecule type" value="Transcribed_RNA"/>
</dbReference>
<gene>
    <name evidence="1" type="ORF">TR126013</name>
</gene>
<proteinExistence type="predicted"/>
<organism evidence="1">
    <name type="scientific">Schistocephalus solidus</name>
    <name type="common">Tapeworm</name>
    <dbReference type="NCBI Taxonomy" id="70667"/>
    <lineage>
        <taxon>Eukaryota</taxon>
        <taxon>Metazoa</taxon>
        <taxon>Spiralia</taxon>
        <taxon>Lophotrochozoa</taxon>
        <taxon>Platyhelminthes</taxon>
        <taxon>Cestoda</taxon>
        <taxon>Eucestoda</taxon>
        <taxon>Diphyllobothriidea</taxon>
        <taxon>Diphyllobothriidae</taxon>
        <taxon>Schistocephalus</taxon>
    </lineage>
</organism>
<protein>
    <submittedName>
        <fullName evidence="1">Uncharacterized protein</fullName>
    </submittedName>
</protein>
<accession>A0A0X3PYA6</accession>
<name>A0A0X3PYA6_SCHSO</name>
<evidence type="ECO:0000313" key="1">
    <source>
        <dbReference type="EMBL" id="JAP56599.1"/>
    </source>
</evidence>
<reference evidence="1" key="1">
    <citation type="submission" date="2016-01" db="EMBL/GenBank/DDBJ databases">
        <title>Reference transcriptome for the parasite Schistocephalus solidus: insights into the molecular evolution of parasitism.</title>
        <authorList>
            <person name="Hebert F.O."/>
            <person name="Grambauer S."/>
            <person name="Barber I."/>
            <person name="Landry C.R."/>
            <person name="Aubin-Horth N."/>
        </authorList>
    </citation>
    <scope>NUCLEOTIDE SEQUENCE</scope>
</reference>